<dbReference type="AlphaFoldDB" id="A0A543JJ28"/>
<keyword evidence="1" id="KW-1133">Transmembrane helix</keyword>
<keyword evidence="1" id="KW-0472">Membrane</keyword>
<keyword evidence="3" id="KW-1185">Reference proteome</keyword>
<feature type="transmembrane region" description="Helical" evidence="1">
    <location>
        <begin position="21"/>
        <end position="38"/>
    </location>
</feature>
<name>A0A543JJ28_9PSEU</name>
<dbReference type="RefSeq" id="WP_141980645.1">
    <property type="nucleotide sequence ID" value="NZ_VFPP01000001.1"/>
</dbReference>
<feature type="transmembrane region" description="Helical" evidence="1">
    <location>
        <begin position="94"/>
        <end position="113"/>
    </location>
</feature>
<keyword evidence="1" id="KW-0812">Transmembrane</keyword>
<protein>
    <submittedName>
        <fullName evidence="2">Uncharacterized protein</fullName>
    </submittedName>
</protein>
<evidence type="ECO:0000313" key="2">
    <source>
        <dbReference type="EMBL" id="TQM82846.1"/>
    </source>
</evidence>
<evidence type="ECO:0000313" key="3">
    <source>
        <dbReference type="Proteomes" id="UP000316628"/>
    </source>
</evidence>
<proteinExistence type="predicted"/>
<accession>A0A543JJ28</accession>
<dbReference type="EMBL" id="VFPP01000001">
    <property type="protein sequence ID" value="TQM82846.1"/>
    <property type="molecule type" value="Genomic_DNA"/>
</dbReference>
<gene>
    <name evidence="2" type="ORF">FHX81_5257</name>
</gene>
<sequence length="165" mass="18425">MSEFGLALEVPRWAARFYLRHWAVVVGLSLVASVQRLVVVNRGDHVPSGVAFASEVVVMAARVLLVVVIWRLATRGERLRWADARAFATRHWPSLVWQCVLLAVAFLVFDVVAEQVVGGLLPESARQAYLAVLLFVKNPTVIAFTFVWWVGLIRQVAVSRPVPVR</sequence>
<evidence type="ECO:0000256" key="1">
    <source>
        <dbReference type="SAM" id="Phobius"/>
    </source>
</evidence>
<reference evidence="2 3" key="1">
    <citation type="submission" date="2019-06" db="EMBL/GenBank/DDBJ databases">
        <title>Sequencing the genomes of 1000 actinobacteria strains.</title>
        <authorList>
            <person name="Klenk H.-P."/>
        </authorList>
    </citation>
    <scope>NUCLEOTIDE SEQUENCE [LARGE SCALE GENOMIC DNA]</scope>
    <source>
        <strain evidence="2 3">DSM 45456</strain>
    </source>
</reference>
<feature type="transmembrane region" description="Helical" evidence="1">
    <location>
        <begin position="50"/>
        <end position="73"/>
    </location>
</feature>
<feature type="transmembrane region" description="Helical" evidence="1">
    <location>
        <begin position="128"/>
        <end position="150"/>
    </location>
</feature>
<organism evidence="2 3">
    <name type="scientific">Saccharothrix saharensis</name>
    <dbReference type="NCBI Taxonomy" id="571190"/>
    <lineage>
        <taxon>Bacteria</taxon>
        <taxon>Bacillati</taxon>
        <taxon>Actinomycetota</taxon>
        <taxon>Actinomycetes</taxon>
        <taxon>Pseudonocardiales</taxon>
        <taxon>Pseudonocardiaceae</taxon>
        <taxon>Saccharothrix</taxon>
    </lineage>
</organism>
<dbReference type="OrthoDB" id="3385690at2"/>
<comment type="caution">
    <text evidence="2">The sequence shown here is derived from an EMBL/GenBank/DDBJ whole genome shotgun (WGS) entry which is preliminary data.</text>
</comment>
<dbReference type="Proteomes" id="UP000316628">
    <property type="component" value="Unassembled WGS sequence"/>
</dbReference>